<protein>
    <recommendedName>
        <fullName evidence="3">p-aminobenzoate N-oxygenase AurF</fullName>
    </recommendedName>
</protein>
<dbReference type="Gene3D" id="1.10.620.20">
    <property type="entry name" value="Ribonucleotide Reductase, subunit A"/>
    <property type="match status" value="1"/>
</dbReference>
<keyword evidence="2" id="KW-1185">Reference proteome</keyword>
<dbReference type="RefSeq" id="WP_009517481.1">
    <property type="nucleotide sequence ID" value="NZ_CCAE010000054.1"/>
</dbReference>
<gene>
    <name evidence="1" type="ORF">BN948_04258</name>
</gene>
<dbReference type="InterPro" id="IPR012348">
    <property type="entry name" value="RNR-like"/>
</dbReference>
<dbReference type="Proteomes" id="UP000028878">
    <property type="component" value="Unassembled WGS sequence"/>
</dbReference>
<accession>A0A1L1PIS1</accession>
<dbReference type="GO" id="GO:0016491">
    <property type="term" value="F:oxidoreductase activity"/>
    <property type="evidence" value="ECO:0007669"/>
    <property type="project" value="InterPro"/>
</dbReference>
<reference evidence="2" key="1">
    <citation type="submission" date="2014-11" db="EMBL/GenBank/DDBJ databases">
        <title>Draft genome sequence of Hydrogenophaga intermedia S1.</title>
        <authorList>
            <person name="Gan H.M."/>
            <person name="Chew T.H."/>
            <person name="Stolz A."/>
        </authorList>
    </citation>
    <scope>NUCLEOTIDE SEQUENCE [LARGE SCALE GENOMIC DNA]</scope>
    <source>
        <strain evidence="2">S1</strain>
    </source>
</reference>
<sequence>MRKVEESPFKGWIDTAAVRAKPSLTDFDLSGSVGELSGVQWFVFGAADDFMSHPALRRLGMAERNWLYAARLVQFLDDMTLTEHRIVNTAAQRVAEGRLGARVPEALALDALKLYTDEGYHAWFTAQASRAVREVFRIEAREGPGLKIPAIEALVAAAPAERQDLAWFLVGFVGETMITKAIVDVMRGSAHSAIQALLLAHLEDEWVHAKYFAHLFSLVWAGLDVSGRVYAGGLLPAIIGAFHTWDAAFHRQLLAHVGLDAAASERVLDKVGAETGRAAHQRARCANTLQVLERCGVFKDARVRAQFVTAGLLDRDRPY</sequence>
<dbReference type="AlphaFoldDB" id="A0A1L1PIS1"/>
<dbReference type="InterPro" id="IPR025859">
    <property type="entry name" value="AurF/CmlI"/>
</dbReference>
<dbReference type="Pfam" id="PF11583">
    <property type="entry name" value="AurF"/>
    <property type="match status" value="1"/>
</dbReference>
<evidence type="ECO:0000313" key="1">
    <source>
        <dbReference type="EMBL" id="CDN89818.1"/>
    </source>
</evidence>
<name>A0A1L1PIS1_HYDIT</name>
<evidence type="ECO:0000313" key="2">
    <source>
        <dbReference type="Proteomes" id="UP000028878"/>
    </source>
</evidence>
<proteinExistence type="predicted"/>
<organism evidence="1 2">
    <name type="scientific">Hydrogenophaga intermedia</name>
    <dbReference type="NCBI Taxonomy" id="65786"/>
    <lineage>
        <taxon>Bacteria</taxon>
        <taxon>Pseudomonadati</taxon>
        <taxon>Pseudomonadota</taxon>
        <taxon>Betaproteobacteria</taxon>
        <taxon>Burkholderiales</taxon>
        <taxon>Comamonadaceae</taxon>
        <taxon>Hydrogenophaga</taxon>
    </lineage>
</organism>
<dbReference type="EMBL" id="CCAE010000054">
    <property type="protein sequence ID" value="CDN89818.1"/>
    <property type="molecule type" value="Genomic_DNA"/>
</dbReference>
<evidence type="ECO:0008006" key="3">
    <source>
        <dbReference type="Google" id="ProtNLM"/>
    </source>
</evidence>